<accession>A0AAU7CPN8</accession>
<evidence type="ECO:0000313" key="1">
    <source>
        <dbReference type="EMBL" id="XBH06980.1"/>
    </source>
</evidence>
<reference evidence="1" key="1">
    <citation type="submission" date="2024-05" db="EMBL/GenBank/DDBJ databases">
        <title>Planctomycetes of the genus Singulisphaera possess chitinolytic capabilities.</title>
        <authorList>
            <person name="Ivanova A."/>
        </authorList>
    </citation>
    <scope>NUCLEOTIDE SEQUENCE</scope>
    <source>
        <strain evidence="1">Ch08T</strain>
    </source>
</reference>
<dbReference type="AlphaFoldDB" id="A0AAU7CPN8"/>
<proteinExistence type="predicted"/>
<name>A0AAU7CPN8_9BACT</name>
<dbReference type="RefSeq" id="WP_406699825.1">
    <property type="nucleotide sequence ID" value="NZ_CP155447.1"/>
</dbReference>
<protein>
    <submittedName>
        <fullName evidence="1">Uncharacterized protein</fullName>
    </submittedName>
</protein>
<organism evidence="1">
    <name type="scientific">Singulisphaera sp. Ch08</name>
    <dbReference type="NCBI Taxonomy" id="3120278"/>
    <lineage>
        <taxon>Bacteria</taxon>
        <taxon>Pseudomonadati</taxon>
        <taxon>Planctomycetota</taxon>
        <taxon>Planctomycetia</taxon>
        <taxon>Isosphaerales</taxon>
        <taxon>Isosphaeraceae</taxon>
        <taxon>Singulisphaera</taxon>
    </lineage>
</organism>
<sequence length="95" mass="10805">MIDQSTRSAQPSSDLLPSELLQLRDLVQSQPAGVRAELEPLLDDVLEHALFRGRILSVARDALERLRLDLNMALFDLDATRREREALRDLLGERN</sequence>
<gene>
    <name evidence="1" type="ORF">V5E97_13345</name>
</gene>
<dbReference type="EMBL" id="CP155447">
    <property type="protein sequence ID" value="XBH06980.1"/>
    <property type="molecule type" value="Genomic_DNA"/>
</dbReference>